<dbReference type="PANTHER" id="PTHR43689">
    <property type="entry name" value="HYDROLASE"/>
    <property type="match status" value="1"/>
</dbReference>
<sequence length="268" mass="31467">MNHMITYQGHHINYQLIKNPTKPTILLLHGFLASTYCFRKLIPLLEKNYQLIAIDLPPFGKSEKSDSCLYSYDHMVDVISFILRTLDINKITIIGHSMGGQIALRYTFQYKEQIQHLFLLSPTSFMRKSHLFSRFICHNPFSPFIAHQLLKRKGVYEMLRHSMYHDQFITDEMLQQYKEPFLDKKIYPCLIKILNDHQGDLSEYELLNIHTPCTILWGKNDEIIPFTIGYELLRFLPNSSLTLLDKIGHLIPEEAPNYIAKKVKNVKH</sequence>
<gene>
    <name evidence="2" type="ORF">SAMN05216179_1278</name>
</gene>
<accession>A0A1M7MM28</accession>
<dbReference type="Proteomes" id="UP000184184">
    <property type="component" value="Unassembled WGS sequence"/>
</dbReference>
<dbReference type="PRINTS" id="PR00111">
    <property type="entry name" value="ABHYDROLASE"/>
</dbReference>
<reference evidence="2 3" key="1">
    <citation type="submission" date="2016-11" db="EMBL/GenBank/DDBJ databases">
        <authorList>
            <person name="Jaros S."/>
            <person name="Januszkiewicz K."/>
            <person name="Wedrychowicz H."/>
        </authorList>
    </citation>
    <scope>NUCLEOTIDE SEQUENCE [LARGE SCALE GENOMIC DNA]</scope>
    <source>
        <strain evidence="2 3">CGMCC 1.10681</strain>
    </source>
</reference>
<dbReference type="STRING" id="1027249.SAMN05216179_1278"/>
<dbReference type="PANTHER" id="PTHR43689:SF8">
    <property type="entry name" value="ALPHA_BETA-HYDROLASES SUPERFAMILY PROTEIN"/>
    <property type="match status" value="1"/>
</dbReference>
<evidence type="ECO:0000313" key="2">
    <source>
        <dbReference type="EMBL" id="SHM92006.1"/>
    </source>
</evidence>
<name>A0A1M7MM28_9BACI</name>
<dbReference type="Pfam" id="PF00561">
    <property type="entry name" value="Abhydrolase_1"/>
    <property type="match status" value="1"/>
</dbReference>
<dbReference type="InterPro" id="IPR029058">
    <property type="entry name" value="AB_hydrolase_fold"/>
</dbReference>
<keyword evidence="3" id="KW-1185">Reference proteome</keyword>
<dbReference type="SUPFAM" id="SSF53474">
    <property type="entry name" value="alpha/beta-Hydrolases"/>
    <property type="match status" value="1"/>
</dbReference>
<feature type="domain" description="AB hydrolase-1" evidence="1">
    <location>
        <begin position="23"/>
        <end position="126"/>
    </location>
</feature>
<dbReference type="RefSeq" id="WP_073200834.1">
    <property type="nucleotide sequence ID" value="NZ_FRCZ01000002.1"/>
</dbReference>
<organism evidence="2 3">
    <name type="scientific">Gracilibacillus kekensis</name>
    <dbReference type="NCBI Taxonomy" id="1027249"/>
    <lineage>
        <taxon>Bacteria</taxon>
        <taxon>Bacillati</taxon>
        <taxon>Bacillota</taxon>
        <taxon>Bacilli</taxon>
        <taxon>Bacillales</taxon>
        <taxon>Bacillaceae</taxon>
        <taxon>Gracilibacillus</taxon>
    </lineage>
</organism>
<protein>
    <submittedName>
        <fullName evidence="2">Pimeloyl-ACP methyl ester carboxylesterase</fullName>
    </submittedName>
</protein>
<dbReference type="InterPro" id="IPR000073">
    <property type="entry name" value="AB_hydrolase_1"/>
</dbReference>
<dbReference type="OrthoDB" id="9797695at2"/>
<dbReference type="Gene3D" id="3.40.50.1820">
    <property type="entry name" value="alpha/beta hydrolase"/>
    <property type="match status" value="1"/>
</dbReference>
<evidence type="ECO:0000313" key="3">
    <source>
        <dbReference type="Proteomes" id="UP000184184"/>
    </source>
</evidence>
<evidence type="ECO:0000259" key="1">
    <source>
        <dbReference type="Pfam" id="PF00561"/>
    </source>
</evidence>
<dbReference type="EMBL" id="FRCZ01000002">
    <property type="protein sequence ID" value="SHM92006.1"/>
    <property type="molecule type" value="Genomic_DNA"/>
</dbReference>
<proteinExistence type="predicted"/>
<dbReference type="AlphaFoldDB" id="A0A1M7MM28"/>